<evidence type="ECO:0000256" key="3">
    <source>
        <dbReference type="ARBA" id="ARBA00022679"/>
    </source>
</evidence>
<feature type="transmembrane region" description="Helical" evidence="8">
    <location>
        <begin position="282"/>
        <end position="301"/>
    </location>
</feature>
<reference evidence="10" key="1">
    <citation type="submission" date="2016-10" db="EMBL/GenBank/DDBJ databases">
        <authorList>
            <person name="Varghese N."/>
            <person name="Submissions S."/>
        </authorList>
    </citation>
    <scope>NUCLEOTIDE SEQUENCE [LARGE SCALE GENOMIC DNA]</scope>
    <source>
        <strain evidence="10">Nm10</strain>
    </source>
</reference>
<evidence type="ECO:0000313" key="9">
    <source>
        <dbReference type="EMBL" id="SDT86205.1"/>
    </source>
</evidence>
<dbReference type="KEGG" id="nur:ATY38_04190"/>
<dbReference type="GO" id="GO:0046872">
    <property type="term" value="F:metal ion binding"/>
    <property type="evidence" value="ECO:0007669"/>
    <property type="project" value="UniProtKB-KW"/>
</dbReference>
<feature type="transmembrane region" description="Helical" evidence="8">
    <location>
        <begin position="208"/>
        <end position="226"/>
    </location>
</feature>
<comment type="cofactor">
    <cofactor evidence="7">
        <name>Mg(2+)</name>
        <dbReference type="ChEBI" id="CHEBI:18420"/>
    </cofactor>
</comment>
<dbReference type="GO" id="GO:0009103">
    <property type="term" value="P:lipopolysaccharide biosynthetic process"/>
    <property type="evidence" value="ECO:0007669"/>
    <property type="project" value="TreeGrafter"/>
</dbReference>
<dbReference type="Proteomes" id="UP000182882">
    <property type="component" value="Unassembled WGS sequence"/>
</dbReference>
<feature type="transmembrane region" description="Helical" evidence="8">
    <location>
        <begin position="155"/>
        <end position="174"/>
    </location>
</feature>
<protein>
    <submittedName>
        <fullName evidence="9">UDP-N-acetylmuramyl pentapeptide phosphotransferase/UDP-N-acetylglucosamine-1-phosphate transferase</fullName>
    </submittedName>
</protein>
<accession>A0A1H2DTL6</accession>
<dbReference type="GO" id="GO:0071555">
    <property type="term" value="P:cell wall organization"/>
    <property type="evidence" value="ECO:0007669"/>
    <property type="project" value="TreeGrafter"/>
</dbReference>
<keyword evidence="2" id="KW-1003">Cell membrane</keyword>
<proteinExistence type="predicted"/>
<feature type="binding site" evidence="7">
    <location>
        <position position="147"/>
    </location>
    <ligand>
        <name>Mg(2+)</name>
        <dbReference type="ChEBI" id="CHEBI:18420"/>
    </ligand>
</feature>
<dbReference type="GO" id="GO:0016780">
    <property type="term" value="F:phosphotransferase activity, for other substituted phosphate groups"/>
    <property type="evidence" value="ECO:0007669"/>
    <property type="project" value="InterPro"/>
</dbReference>
<sequence>MDNPVTMVLDFPLSIVVAVPLLSFLLSFFAILWLIKIKADWVLDQPNERSLHLAPVSRIGGLGLLSGVIVSWLCFSIAIPDSILMGIGMLMVISLADDVRRVPVWCRLMVHAVVAISFSIGFLSDAYGWGVMLLMAVAVIWMSNLYNFMDGSDGLAGGMAVIGFGIYGWLAYAAGNNDFAAVNFSLAAAALAFLIHNFYPARIFMGDVGSIPLGYLAAVIGVLGWLDHLWSLWVPVLIFSPFIADATVTLMKRVFQGKRIWQAHREHYYQRMVQSGLGHKDTALVAYGLMLAAGASAVWANAQDVALQVRIVAVWGCVYLALMVLSDRSQKIPPDRG</sequence>
<feature type="transmembrane region" description="Helical" evidence="8">
    <location>
        <begin position="180"/>
        <end position="199"/>
    </location>
</feature>
<organism evidence="9 10">
    <name type="scientific">Nitrosomonas ureae</name>
    <dbReference type="NCBI Taxonomy" id="44577"/>
    <lineage>
        <taxon>Bacteria</taxon>
        <taxon>Pseudomonadati</taxon>
        <taxon>Pseudomonadota</taxon>
        <taxon>Betaproteobacteria</taxon>
        <taxon>Nitrosomonadales</taxon>
        <taxon>Nitrosomonadaceae</taxon>
        <taxon>Nitrosomonas</taxon>
    </lineage>
</organism>
<dbReference type="CDD" id="cd06854">
    <property type="entry name" value="GT_WbpL_WbcO_like"/>
    <property type="match status" value="1"/>
</dbReference>
<keyword evidence="7" id="KW-0460">Magnesium</keyword>
<evidence type="ECO:0000313" key="10">
    <source>
        <dbReference type="Proteomes" id="UP000182882"/>
    </source>
</evidence>
<evidence type="ECO:0000256" key="8">
    <source>
        <dbReference type="SAM" id="Phobius"/>
    </source>
</evidence>
<dbReference type="InterPro" id="IPR000715">
    <property type="entry name" value="Glycosyl_transferase_4"/>
</dbReference>
<gene>
    <name evidence="9" type="ORF">SAMN05216406_10627</name>
</gene>
<dbReference type="GO" id="GO:0044038">
    <property type="term" value="P:cell wall macromolecule biosynthetic process"/>
    <property type="evidence" value="ECO:0007669"/>
    <property type="project" value="TreeGrafter"/>
</dbReference>
<name>A0A1H2DTL6_9PROT</name>
<evidence type="ECO:0000256" key="6">
    <source>
        <dbReference type="ARBA" id="ARBA00023136"/>
    </source>
</evidence>
<evidence type="ECO:0000256" key="7">
    <source>
        <dbReference type="PIRSR" id="PIRSR600715-1"/>
    </source>
</evidence>
<evidence type="ECO:0000256" key="2">
    <source>
        <dbReference type="ARBA" id="ARBA00022475"/>
    </source>
</evidence>
<evidence type="ECO:0000256" key="1">
    <source>
        <dbReference type="ARBA" id="ARBA00004651"/>
    </source>
</evidence>
<keyword evidence="6 8" id="KW-0472">Membrane</keyword>
<dbReference type="EMBL" id="FNLN01000006">
    <property type="protein sequence ID" value="SDT86205.1"/>
    <property type="molecule type" value="Genomic_DNA"/>
</dbReference>
<dbReference type="Pfam" id="PF00953">
    <property type="entry name" value="Glycos_transf_4"/>
    <property type="match status" value="1"/>
</dbReference>
<dbReference type="RefSeq" id="WP_062558198.1">
    <property type="nucleotide sequence ID" value="NZ_CP013341.1"/>
</dbReference>
<feature type="transmembrane region" description="Helical" evidence="8">
    <location>
        <begin position="104"/>
        <end position="123"/>
    </location>
</feature>
<dbReference type="AlphaFoldDB" id="A0A1H2DTL6"/>
<keyword evidence="3 9" id="KW-0808">Transferase</keyword>
<feature type="transmembrane region" description="Helical" evidence="8">
    <location>
        <begin position="79"/>
        <end position="97"/>
    </location>
</feature>
<dbReference type="PANTHER" id="PTHR22926">
    <property type="entry name" value="PHOSPHO-N-ACETYLMURAMOYL-PENTAPEPTIDE-TRANSFERASE"/>
    <property type="match status" value="1"/>
</dbReference>
<dbReference type="GO" id="GO:0005886">
    <property type="term" value="C:plasma membrane"/>
    <property type="evidence" value="ECO:0007669"/>
    <property type="project" value="UniProtKB-SubCell"/>
</dbReference>
<feature type="transmembrane region" description="Helical" evidence="8">
    <location>
        <begin position="307"/>
        <end position="326"/>
    </location>
</feature>
<dbReference type="PANTHER" id="PTHR22926:SF3">
    <property type="entry name" value="UNDECAPRENYL-PHOSPHATE ALPHA-N-ACETYLGLUCOSAMINYL 1-PHOSPHATE TRANSFERASE"/>
    <property type="match status" value="1"/>
</dbReference>
<feature type="transmembrane region" description="Helical" evidence="8">
    <location>
        <begin position="232"/>
        <end position="251"/>
    </location>
</feature>
<feature type="transmembrane region" description="Helical" evidence="8">
    <location>
        <begin position="12"/>
        <end position="35"/>
    </location>
</feature>
<evidence type="ECO:0000256" key="4">
    <source>
        <dbReference type="ARBA" id="ARBA00022692"/>
    </source>
</evidence>
<feature type="binding site" evidence="7">
    <location>
        <position position="207"/>
    </location>
    <ligand>
        <name>Mg(2+)</name>
        <dbReference type="ChEBI" id="CHEBI:18420"/>
    </ligand>
</feature>
<evidence type="ECO:0000256" key="5">
    <source>
        <dbReference type="ARBA" id="ARBA00022989"/>
    </source>
</evidence>
<keyword evidence="10" id="KW-1185">Reference proteome</keyword>
<keyword evidence="4 8" id="KW-0812">Transmembrane</keyword>
<feature type="transmembrane region" description="Helical" evidence="8">
    <location>
        <begin position="129"/>
        <end position="148"/>
    </location>
</feature>
<keyword evidence="7" id="KW-0479">Metal-binding</keyword>
<keyword evidence="5 8" id="KW-1133">Transmembrane helix</keyword>
<comment type="subcellular location">
    <subcellularLocation>
        <location evidence="1">Cell membrane</location>
        <topology evidence="1">Multi-pass membrane protein</topology>
    </subcellularLocation>
</comment>